<dbReference type="Pfam" id="PF00300">
    <property type="entry name" value="His_Phos_1"/>
    <property type="match status" value="1"/>
</dbReference>
<dbReference type="InterPro" id="IPR029033">
    <property type="entry name" value="His_PPase_superfam"/>
</dbReference>
<accession>A0A1H1WCN4</accession>
<dbReference type="PANTHER" id="PTHR47623:SF1">
    <property type="entry name" value="OS09G0287300 PROTEIN"/>
    <property type="match status" value="1"/>
</dbReference>
<organism evidence="2 3">
    <name type="scientific">Winogradskyella sediminis</name>
    <dbReference type="NCBI Taxonomy" id="1382466"/>
    <lineage>
        <taxon>Bacteria</taxon>
        <taxon>Pseudomonadati</taxon>
        <taxon>Bacteroidota</taxon>
        <taxon>Flavobacteriia</taxon>
        <taxon>Flavobacteriales</taxon>
        <taxon>Flavobacteriaceae</taxon>
        <taxon>Winogradskyella</taxon>
    </lineage>
</organism>
<dbReference type="RefSeq" id="WP_092447302.1">
    <property type="nucleotide sequence ID" value="NZ_JBLXAG010000006.1"/>
</dbReference>
<keyword evidence="3" id="KW-1185">Reference proteome</keyword>
<evidence type="ECO:0000256" key="1">
    <source>
        <dbReference type="PIRSR" id="PIRSR613078-2"/>
    </source>
</evidence>
<protein>
    <submittedName>
        <fullName evidence="2">Phosphohistidine phosphatase</fullName>
    </submittedName>
</protein>
<dbReference type="CDD" id="cd07067">
    <property type="entry name" value="HP_PGM_like"/>
    <property type="match status" value="1"/>
</dbReference>
<reference evidence="2 3" key="1">
    <citation type="submission" date="2016-10" db="EMBL/GenBank/DDBJ databases">
        <authorList>
            <person name="Varghese N."/>
            <person name="Submissions S."/>
        </authorList>
    </citation>
    <scope>NUCLEOTIDE SEQUENCE [LARGE SCALE GENOMIC DNA]</scope>
    <source>
        <strain evidence="2 3">RHA_55</strain>
    </source>
</reference>
<feature type="binding site" evidence="1">
    <location>
        <position position="57"/>
    </location>
    <ligand>
        <name>substrate</name>
    </ligand>
</feature>
<evidence type="ECO:0000313" key="3">
    <source>
        <dbReference type="Proteomes" id="UP000198963"/>
    </source>
</evidence>
<dbReference type="InterPro" id="IPR013078">
    <property type="entry name" value="His_Pase_superF_clade-1"/>
</dbReference>
<dbReference type="SMART" id="SM00855">
    <property type="entry name" value="PGAM"/>
    <property type="match status" value="1"/>
</dbReference>
<proteinExistence type="predicted"/>
<dbReference type="PANTHER" id="PTHR47623">
    <property type="entry name" value="OS09G0287300 PROTEIN"/>
    <property type="match status" value="1"/>
</dbReference>
<name>A0A1H1WCN4_9FLAO</name>
<dbReference type="AlphaFoldDB" id="A0A1H1WCN4"/>
<dbReference type="STRING" id="1249933.SAMN04489797_2840"/>
<sequence length="162" mass="18536">MKEILLIRHGKSSWKYDVPDYDRPLKDRGREDSNLVAKALAMKEDISHVVFSSPAKRALSTCKIFTNSLGISEDNITIVEDLYDFDGRNVINFMKSLPNELNKVMIFGHNHAFTSISNIFGDTFIDNLPTSGLVKLIFNIEDWKDLEKGRTEFIIIPKDLKE</sequence>
<dbReference type="EMBL" id="LT629774">
    <property type="protein sequence ID" value="SDS95108.1"/>
    <property type="molecule type" value="Genomic_DNA"/>
</dbReference>
<dbReference type="Proteomes" id="UP000198963">
    <property type="component" value="Chromosome I"/>
</dbReference>
<gene>
    <name evidence="2" type="ORF">SAMN04489797_2840</name>
</gene>
<evidence type="ECO:0000313" key="2">
    <source>
        <dbReference type="EMBL" id="SDS95108.1"/>
    </source>
</evidence>
<dbReference type="Gene3D" id="3.40.50.1240">
    <property type="entry name" value="Phosphoglycerate mutase-like"/>
    <property type="match status" value="1"/>
</dbReference>
<dbReference type="SUPFAM" id="SSF53254">
    <property type="entry name" value="Phosphoglycerate mutase-like"/>
    <property type="match status" value="1"/>
</dbReference>